<gene>
    <name evidence="2" type="ORF">CVIC8964_0567</name>
</gene>
<dbReference type="STRING" id="1660074.CVIC8964_0567"/>
<proteinExistence type="predicted"/>
<evidence type="ECO:0000256" key="1">
    <source>
        <dbReference type="SAM" id="Phobius"/>
    </source>
</evidence>
<keyword evidence="1" id="KW-0812">Transmembrane</keyword>
<organism evidence="2 3">
    <name type="scientific">Campylobacter vicugnae</name>
    <dbReference type="NCBI Taxonomy" id="1660076"/>
    <lineage>
        <taxon>Bacteria</taxon>
        <taxon>Pseudomonadati</taxon>
        <taxon>Campylobacterota</taxon>
        <taxon>Epsilonproteobacteria</taxon>
        <taxon>Campylobacterales</taxon>
        <taxon>Campylobacteraceae</taxon>
        <taxon>Campylobacter</taxon>
    </lineage>
</organism>
<sequence>MKTNSLYLILAVIFVVVFGGFIALFAYANLGLSSPFIWTTNNDVNLEYNYQKSDNWLEKIAEFKNNSSVLPTNLMIINIEEKKTFANNKSSKQYILVINRCDFYSMFCINRVFKDFNLNFTVVKNGDIATIYIDTDDKDIALDVVNGLKKYNIHTTLKEINL</sequence>
<feature type="transmembrane region" description="Helical" evidence="1">
    <location>
        <begin position="6"/>
        <end position="28"/>
    </location>
</feature>
<dbReference type="AlphaFoldDB" id="A0A1X9T0K7"/>
<dbReference type="OrthoDB" id="5361047at2"/>
<dbReference type="Proteomes" id="UP000194265">
    <property type="component" value="Chromosome"/>
</dbReference>
<evidence type="ECO:0000313" key="3">
    <source>
        <dbReference type="Proteomes" id="UP000194265"/>
    </source>
</evidence>
<evidence type="ECO:0008006" key="4">
    <source>
        <dbReference type="Google" id="ProtNLM"/>
    </source>
</evidence>
<accession>A0A1X9T0K7</accession>
<dbReference type="RefSeq" id="WP_086248150.1">
    <property type="nucleotide sequence ID" value="NZ_CP018791.1"/>
</dbReference>
<protein>
    <recommendedName>
        <fullName evidence="4">Periplasmic protein</fullName>
    </recommendedName>
</protein>
<evidence type="ECO:0000313" key="2">
    <source>
        <dbReference type="EMBL" id="ARR01983.1"/>
    </source>
</evidence>
<dbReference type="EMBL" id="CP018791">
    <property type="protein sequence ID" value="ARR01983.1"/>
    <property type="molecule type" value="Genomic_DNA"/>
</dbReference>
<name>A0A1X9T0K7_9BACT</name>
<reference evidence="2 3" key="1">
    <citation type="journal article" date="2017" name="Genome Biol. Evol.">
        <title>Comparative Genomic Analysis Identifies a Campylobacter Clade Deficient in Selenium Metabolism.</title>
        <authorList>
            <person name="Miller W.G."/>
            <person name="Yee E."/>
            <person name="Lopes B.S."/>
            <person name="Chapman M.H."/>
            <person name="Huynh S."/>
            <person name="Bono J.L."/>
            <person name="Parker C.T."/>
            <person name="Strachan N.J.C."/>
            <person name="Forbes K.J."/>
        </authorList>
    </citation>
    <scope>NUCLEOTIDE SEQUENCE [LARGE SCALE GENOMIC DNA]</scope>
    <source>
        <strain evidence="2 3">RM8964</strain>
    </source>
</reference>
<keyword evidence="1" id="KW-1133">Transmembrane helix</keyword>
<keyword evidence="1" id="KW-0472">Membrane</keyword>